<dbReference type="EMBL" id="FTOH01000008">
    <property type="protein sequence ID" value="SIT03716.1"/>
    <property type="molecule type" value="Genomic_DNA"/>
</dbReference>
<proteinExistence type="inferred from homology"/>
<dbReference type="GO" id="GO:0008775">
    <property type="term" value="F:acetate CoA-transferase activity"/>
    <property type="evidence" value="ECO:0007669"/>
    <property type="project" value="InterPro"/>
</dbReference>
<comment type="similarity">
    <text evidence="1">Belongs to the acetyl-CoA hydrolase/transferase family.</text>
</comment>
<dbReference type="Gene3D" id="3.40.1080.10">
    <property type="entry name" value="Glutaconate Coenzyme A-transferase"/>
    <property type="match status" value="1"/>
</dbReference>
<evidence type="ECO:0000259" key="4">
    <source>
        <dbReference type="Pfam" id="PF13336"/>
    </source>
</evidence>
<organism evidence="5 6">
    <name type="scientific">Thalassolituus maritimus</name>
    <dbReference type="NCBI Taxonomy" id="484498"/>
    <lineage>
        <taxon>Bacteria</taxon>
        <taxon>Pseudomonadati</taxon>
        <taxon>Pseudomonadota</taxon>
        <taxon>Gammaproteobacteria</taxon>
        <taxon>Oceanospirillales</taxon>
        <taxon>Oceanospirillaceae</taxon>
        <taxon>Thalassolituus</taxon>
    </lineage>
</organism>
<dbReference type="STRING" id="484498.SAMN05421686_10820"/>
<dbReference type="InterPro" id="IPR003702">
    <property type="entry name" value="ActCoA_hydro_N"/>
</dbReference>
<name>A0A1N7NZL0_9GAMM</name>
<protein>
    <submittedName>
        <fullName evidence="5">Itaconate CoA-transferase</fullName>
    </submittedName>
</protein>
<dbReference type="Proteomes" id="UP000185639">
    <property type="component" value="Unassembled WGS sequence"/>
</dbReference>
<dbReference type="Pfam" id="PF02550">
    <property type="entry name" value="AcetylCoA_hydro"/>
    <property type="match status" value="1"/>
</dbReference>
<dbReference type="PANTHER" id="PTHR21432">
    <property type="entry name" value="ACETYL-COA HYDROLASE-RELATED"/>
    <property type="match status" value="1"/>
</dbReference>
<evidence type="ECO:0000313" key="6">
    <source>
        <dbReference type="Proteomes" id="UP000185639"/>
    </source>
</evidence>
<sequence length="437" mass="48000">MQWRKEYDEKRLLPGDAVGLLKDSTNLILGMSVAMPPALLKALGEAFAKDQLPPLNIYYMHGTEALADSLLKNELEGKFTPRCLFLSSHDRKAIAGLQNPHWVEFVPCAFHQVGRLLTQQTEPDCFMVTVSPMDKHGYFSLGTNADYGASVIRKARKVIVEVNPNMPRTFGECSVHISEVDALIESDRALSEVTEPEPSETDQLIARQVAEYIQDGDTLQMGVGGVPAAVARLLGSHKNLGLHSELFSPAIAALIQKGVINGREKRLMQHKHVYTLAIGDRAMYDFMDDNPSVVGYPASWVNNPSVIRKNPNMVSVNSAIEVDITGQINAESIKGTPFSGTGGQLDFVRGAFASHRGRSFIALHSTARKGTLSRIVPELSGGCVTDTRMDAHFVVTEFGCVDLKGLSLPQRTRALIELSHPAFRAELEENARNRRLI</sequence>
<evidence type="ECO:0000256" key="2">
    <source>
        <dbReference type="ARBA" id="ARBA00022679"/>
    </source>
</evidence>
<dbReference type="InterPro" id="IPR037171">
    <property type="entry name" value="NagB/RpiA_transferase-like"/>
</dbReference>
<dbReference type="Gene3D" id="3.40.1080.20">
    <property type="entry name" value="Acetyl-CoA hydrolase/transferase C-terminal domain"/>
    <property type="match status" value="1"/>
</dbReference>
<evidence type="ECO:0000256" key="1">
    <source>
        <dbReference type="ARBA" id="ARBA00009632"/>
    </source>
</evidence>
<evidence type="ECO:0000313" key="5">
    <source>
        <dbReference type="EMBL" id="SIT03716.1"/>
    </source>
</evidence>
<feature type="domain" description="Acetyl-CoA hydrolase/transferase C-terminal" evidence="4">
    <location>
        <begin position="279"/>
        <end position="431"/>
    </location>
</feature>
<dbReference type="Gene3D" id="3.30.750.70">
    <property type="entry name" value="4-hydroxybutyrate coenzyme like domains"/>
    <property type="match status" value="1"/>
</dbReference>
<dbReference type="AlphaFoldDB" id="A0A1N7NZL0"/>
<gene>
    <name evidence="5" type="ORF">SAMN05421686_10820</name>
</gene>
<dbReference type="RefSeq" id="WP_076516749.1">
    <property type="nucleotide sequence ID" value="NZ_FTOH01000008.1"/>
</dbReference>
<dbReference type="GO" id="GO:0006083">
    <property type="term" value="P:acetate metabolic process"/>
    <property type="evidence" value="ECO:0007669"/>
    <property type="project" value="InterPro"/>
</dbReference>
<dbReference type="SUPFAM" id="SSF100950">
    <property type="entry name" value="NagB/RpiA/CoA transferase-like"/>
    <property type="match status" value="2"/>
</dbReference>
<keyword evidence="2 5" id="KW-0808">Transferase</keyword>
<dbReference type="InterPro" id="IPR038460">
    <property type="entry name" value="AcetylCoA_hyd_C_sf"/>
</dbReference>
<dbReference type="InterPro" id="IPR026888">
    <property type="entry name" value="AcetylCoA_hyd_C"/>
</dbReference>
<evidence type="ECO:0000259" key="3">
    <source>
        <dbReference type="Pfam" id="PF02550"/>
    </source>
</evidence>
<reference evidence="6" key="1">
    <citation type="submission" date="2017-01" db="EMBL/GenBank/DDBJ databases">
        <authorList>
            <person name="Varghese N."/>
            <person name="Submissions S."/>
        </authorList>
    </citation>
    <scope>NUCLEOTIDE SEQUENCE [LARGE SCALE GENOMIC DNA]</scope>
    <source>
        <strain evidence="6">DSM 24913</strain>
    </source>
</reference>
<dbReference type="OrthoDB" id="9801795at2"/>
<dbReference type="InterPro" id="IPR046433">
    <property type="entry name" value="ActCoA_hydro"/>
</dbReference>
<keyword evidence="6" id="KW-1185">Reference proteome</keyword>
<dbReference type="PANTHER" id="PTHR21432:SF20">
    <property type="entry name" value="ACETYL-COA HYDROLASE"/>
    <property type="match status" value="1"/>
</dbReference>
<dbReference type="Pfam" id="PF13336">
    <property type="entry name" value="AcetylCoA_hyd_C"/>
    <property type="match status" value="1"/>
</dbReference>
<feature type="domain" description="Acetyl-CoA hydrolase/transferase N-terminal" evidence="3">
    <location>
        <begin position="5"/>
        <end position="189"/>
    </location>
</feature>
<accession>A0A1N7NZL0</accession>